<evidence type="ECO:0000313" key="2">
    <source>
        <dbReference type="EMBL" id="ASK65541.1"/>
    </source>
</evidence>
<dbReference type="AlphaFoldDB" id="A0A220UC75"/>
<evidence type="ECO:0000313" key="3">
    <source>
        <dbReference type="Proteomes" id="UP000198398"/>
    </source>
</evidence>
<dbReference type="RefSeq" id="WP_089064782.1">
    <property type="nucleotide sequence ID" value="NZ_CP022316.1"/>
</dbReference>
<feature type="region of interest" description="Disordered" evidence="1">
    <location>
        <begin position="1"/>
        <end position="33"/>
    </location>
</feature>
<accession>A0A220UC75</accession>
<organism evidence="2 3">
    <name type="scientific">Brachybacterium avium</name>
    <dbReference type="NCBI Taxonomy" id="2017485"/>
    <lineage>
        <taxon>Bacteria</taxon>
        <taxon>Bacillati</taxon>
        <taxon>Actinomycetota</taxon>
        <taxon>Actinomycetes</taxon>
        <taxon>Micrococcales</taxon>
        <taxon>Dermabacteraceae</taxon>
        <taxon>Brachybacterium</taxon>
    </lineage>
</organism>
<keyword evidence="3" id="KW-1185">Reference proteome</keyword>
<dbReference type="KEGG" id="brv:CFK39_06495"/>
<sequence>MVDNAPQPDKSEPDPESRSDSGPEPEPDVIPETPFMVTTAPVEHWGIEVTHAVEAGGTVTTDDGPLSPLEPE</sequence>
<name>A0A220UC75_9MICO</name>
<protein>
    <submittedName>
        <fullName evidence="2">Uncharacterized protein</fullName>
    </submittedName>
</protein>
<reference evidence="3" key="1">
    <citation type="submission" date="2017-07" db="EMBL/GenBank/DDBJ databases">
        <title>Brachybacterium sp. VR2415.</title>
        <authorList>
            <person name="Tak E.J."/>
            <person name="Bae J.-W."/>
        </authorList>
    </citation>
    <scope>NUCLEOTIDE SEQUENCE [LARGE SCALE GENOMIC DNA]</scope>
    <source>
        <strain evidence="3">VR2415</strain>
    </source>
</reference>
<dbReference type="EMBL" id="CP022316">
    <property type="protein sequence ID" value="ASK65541.1"/>
    <property type="molecule type" value="Genomic_DNA"/>
</dbReference>
<gene>
    <name evidence="2" type="ORF">CFK39_06495</name>
</gene>
<feature type="compositionally biased region" description="Basic and acidic residues" evidence="1">
    <location>
        <begin position="9"/>
        <end position="21"/>
    </location>
</feature>
<evidence type="ECO:0000256" key="1">
    <source>
        <dbReference type="SAM" id="MobiDB-lite"/>
    </source>
</evidence>
<feature type="region of interest" description="Disordered" evidence="1">
    <location>
        <begin position="53"/>
        <end position="72"/>
    </location>
</feature>
<proteinExistence type="predicted"/>
<dbReference type="Proteomes" id="UP000198398">
    <property type="component" value="Chromosome"/>
</dbReference>